<organism evidence="1 2">
    <name type="scientific">Ancylostoma ceylanicum</name>
    <dbReference type="NCBI Taxonomy" id="53326"/>
    <lineage>
        <taxon>Eukaryota</taxon>
        <taxon>Metazoa</taxon>
        <taxon>Ecdysozoa</taxon>
        <taxon>Nematoda</taxon>
        <taxon>Chromadorea</taxon>
        <taxon>Rhabditida</taxon>
        <taxon>Rhabditina</taxon>
        <taxon>Rhabditomorpha</taxon>
        <taxon>Strongyloidea</taxon>
        <taxon>Ancylostomatidae</taxon>
        <taxon>Ancylostomatinae</taxon>
        <taxon>Ancylostoma</taxon>
    </lineage>
</organism>
<reference evidence="2" key="1">
    <citation type="journal article" date="2015" name="Nat. Genet.">
        <title>The genome and transcriptome of the zoonotic hookworm Ancylostoma ceylanicum identify infection-specific gene families.</title>
        <authorList>
            <person name="Schwarz E.M."/>
            <person name="Hu Y."/>
            <person name="Antoshechkin I."/>
            <person name="Miller M.M."/>
            <person name="Sternberg P.W."/>
            <person name="Aroian R.V."/>
        </authorList>
    </citation>
    <scope>NUCLEOTIDE SEQUENCE</scope>
    <source>
        <strain evidence="2">HY135</strain>
    </source>
</reference>
<comment type="caution">
    <text evidence="1">The sequence shown here is derived from an EMBL/GenBank/DDBJ whole genome shotgun (WGS) entry which is preliminary data.</text>
</comment>
<gene>
    <name evidence="1" type="primary">Acey_s0010.g1058</name>
    <name evidence="1" type="ORF">Y032_0010g1058</name>
</gene>
<evidence type="ECO:0000313" key="2">
    <source>
        <dbReference type="Proteomes" id="UP000024635"/>
    </source>
</evidence>
<accession>A0A016VFS5</accession>
<dbReference type="AlphaFoldDB" id="A0A016VFS5"/>
<evidence type="ECO:0000313" key="1">
    <source>
        <dbReference type="EMBL" id="EYC26275.1"/>
    </source>
</evidence>
<dbReference type="EMBL" id="JARK01001346">
    <property type="protein sequence ID" value="EYC26275.1"/>
    <property type="molecule type" value="Genomic_DNA"/>
</dbReference>
<keyword evidence="2" id="KW-1185">Reference proteome</keyword>
<protein>
    <submittedName>
        <fullName evidence="1">Uncharacterized protein</fullName>
    </submittedName>
</protein>
<proteinExistence type="predicted"/>
<dbReference type="Proteomes" id="UP000024635">
    <property type="component" value="Unassembled WGS sequence"/>
</dbReference>
<sequence length="102" mass="11555">MAIIAPRVGEDRANQRHDVDRVRLGQFIQDATYQTHQNMTIITLQGEEISASHLYPASTAADGDDLLSHSAERPSHVLVSPKMWRRDVQVPDLTAITLYYWP</sequence>
<name>A0A016VFS5_9BILA</name>